<dbReference type="SUPFAM" id="SSF47095">
    <property type="entry name" value="HMG-box"/>
    <property type="match status" value="1"/>
</dbReference>
<dbReference type="EMBL" id="JABMIG020000001">
    <property type="protein sequence ID" value="KAL3805892.1"/>
    <property type="molecule type" value="Genomic_DNA"/>
</dbReference>
<evidence type="ECO:0008006" key="3">
    <source>
        <dbReference type="Google" id="ProtNLM"/>
    </source>
</evidence>
<sequence>MPLNGKHKPSAEPRPYTAYNVFFQLEREYILQKTLQVFPTLELSETFHLNSEMYKGPPLPSRYSELILHREWHVSGKGRRNKRSHRASHGKIGFKELSKQIAKSWASADSETKQFCKDCSGYCKLQYKSNISNKEPCRKITMTCQGTKASESSDMLIDAVISNPELSMFADDRATATRRAPPVAQQTTWTSTVSQVFDTSEPINISTEEVDMLDDYDTSTTLEREFHSMQETPEALNSIIIDTLFEGLPLSVNDEALVDMEDNKIIDLWHSIHHWGITPAF</sequence>
<evidence type="ECO:0000313" key="1">
    <source>
        <dbReference type="EMBL" id="KAL3805892.1"/>
    </source>
</evidence>
<accession>A0ABD3R056</accession>
<evidence type="ECO:0000313" key="2">
    <source>
        <dbReference type="Proteomes" id="UP001516023"/>
    </source>
</evidence>
<keyword evidence="2" id="KW-1185">Reference proteome</keyword>
<proteinExistence type="predicted"/>
<comment type="caution">
    <text evidence="1">The sequence shown here is derived from an EMBL/GenBank/DDBJ whole genome shotgun (WGS) entry which is preliminary data.</text>
</comment>
<reference evidence="1 2" key="1">
    <citation type="journal article" date="2020" name="G3 (Bethesda)">
        <title>Improved Reference Genome for Cyclotella cryptica CCMP332, a Model for Cell Wall Morphogenesis, Salinity Adaptation, and Lipid Production in Diatoms (Bacillariophyta).</title>
        <authorList>
            <person name="Roberts W.R."/>
            <person name="Downey K.M."/>
            <person name="Ruck E.C."/>
            <person name="Traller J.C."/>
            <person name="Alverson A.J."/>
        </authorList>
    </citation>
    <scope>NUCLEOTIDE SEQUENCE [LARGE SCALE GENOMIC DNA]</scope>
    <source>
        <strain evidence="1 2">CCMP332</strain>
    </source>
</reference>
<gene>
    <name evidence="1" type="ORF">HJC23_007853</name>
</gene>
<dbReference type="AlphaFoldDB" id="A0ABD3R056"/>
<organism evidence="1 2">
    <name type="scientific">Cyclotella cryptica</name>
    <dbReference type="NCBI Taxonomy" id="29204"/>
    <lineage>
        <taxon>Eukaryota</taxon>
        <taxon>Sar</taxon>
        <taxon>Stramenopiles</taxon>
        <taxon>Ochrophyta</taxon>
        <taxon>Bacillariophyta</taxon>
        <taxon>Coscinodiscophyceae</taxon>
        <taxon>Thalassiosirophycidae</taxon>
        <taxon>Stephanodiscales</taxon>
        <taxon>Stephanodiscaceae</taxon>
        <taxon>Cyclotella</taxon>
    </lineage>
</organism>
<name>A0ABD3R056_9STRA</name>
<dbReference type="Proteomes" id="UP001516023">
    <property type="component" value="Unassembled WGS sequence"/>
</dbReference>
<protein>
    <recommendedName>
        <fullName evidence="3">HMG box domain-containing protein</fullName>
    </recommendedName>
</protein>
<dbReference type="InterPro" id="IPR036910">
    <property type="entry name" value="HMG_box_dom_sf"/>
</dbReference>
<dbReference type="Gene3D" id="1.10.30.10">
    <property type="entry name" value="High mobility group box domain"/>
    <property type="match status" value="1"/>
</dbReference>